<reference evidence="3 4" key="1">
    <citation type="submission" date="2021-09" db="EMBL/GenBank/DDBJ databases">
        <title>Genomic insights and catalytic innovation underlie evolution of tropane alkaloids biosynthesis.</title>
        <authorList>
            <person name="Wang Y.-J."/>
            <person name="Tian T."/>
            <person name="Huang J.-P."/>
            <person name="Huang S.-X."/>
        </authorList>
    </citation>
    <scope>NUCLEOTIDE SEQUENCE [LARGE SCALE GENOMIC DNA]</scope>
    <source>
        <strain evidence="3">KIB-2018</strain>
        <tissue evidence="3">Leaf</tissue>
    </source>
</reference>
<evidence type="ECO:0000259" key="2">
    <source>
        <dbReference type="Pfam" id="PF04572"/>
    </source>
</evidence>
<keyword evidence="1" id="KW-0472">Membrane</keyword>
<gene>
    <name evidence="3" type="ORF">K2173_004413</name>
</gene>
<keyword evidence="1" id="KW-1133">Transmembrane helix</keyword>
<proteinExistence type="predicted"/>
<sequence>MKTQMPKTTSVINITSPIKRACQSCLVLVHCLQNIKRSIFAFLFCLPTSLLALVLILLLAYNGFSVFYIQVPFPAKTPPEPAGLSSEKLPEKSLEKLSSSLLYVVKEENLRPILKTQLALLQERTISMRPTNRSSVLRPRKVNQRRAVIKLLRVEAQSKRFSRRLRDFIEKSECKIRFFMTWISSFESFGDRELLSIESLFKSHPNACLVVVSDSLASKRGRLVFKPFMDKGLRVTTIKPDYDYLFEGTPAESWFKRLKKGSVDPGEVSLGQNLSNLLRLALLYKFGGVYMDTDVVVLRSFCNITNAIGAQNIDLQTGNWSRLNNAVLIFDKGHPLVLKFIEEFALTFDGNKWGHNGPYLVSRVVSRVNGRPGFNNFTVLPPSAFYPVNWSRIRGLFASPRSKLHSKWIHKKLEQIRKESLAVHLWNKQSRKIAVEKGSIINHIMLDCCIFCNSSTLSSRRRISD</sequence>
<feature type="transmembrane region" description="Helical" evidence="1">
    <location>
        <begin position="39"/>
        <end position="61"/>
    </location>
</feature>
<dbReference type="PANTHER" id="PTHR46781:SF5">
    <property type="entry name" value="ALPHA 1,4-GLYCOSYLTRANSFERASE FAMILY PROTEIN"/>
    <property type="match status" value="1"/>
</dbReference>
<keyword evidence="4" id="KW-1185">Reference proteome</keyword>
<dbReference type="InterPro" id="IPR029044">
    <property type="entry name" value="Nucleotide-diphossugar_trans"/>
</dbReference>
<evidence type="ECO:0000313" key="3">
    <source>
        <dbReference type="EMBL" id="KAJ8761637.1"/>
    </source>
</evidence>
<name>A0AAV8T4E4_9ROSI</name>
<dbReference type="Pfam" id="PF04488">
    <property type="entry name" value="Gly_transf_sug"/>
    <property type="match status" value="1"/>
</dbReference>
<dbReference type="SUPFAM" id="SSF53448">
    <property type="entry name" value="Nucleotide-diphospho-sugar transferases"/>
    <property type="match status" value="1"/>
</dbReference>
<accession>A0AAV8T4E4</accession>
<comment type="caution">
    <text evidence="3">The sequence shown here is derived from an EMBL/GenBank/DDBJ whole genome shotgun (WGS) entry which is preliminary data.</text>
</comment>
<evidence type="ECO:0000256" key="1">
    <source>
        <dbReference type="SAM" id="Phobius"/>
    </source>
</evidence>
<dbReference type="PANTHER" id="PTHR46781">
    <property type="entry name" value="ALPHA 1,4-GLYCOSYLTRANSFERASE FAMILY PROTEIN"/>
    <property type="match status" value="1"/>
</dbReference>
<dbReference type="InterPro" id="IPR007577">
    <property type="entry name" value="GlycoTrfase_DXD_sugar-bd_CS"/>
</dbReference>
<dbReference type="Pfam" id="PF04572">
    <property type="entry name" value="Gb3_synth"/>
    <property type="match status" value="1"/>
</dbReference>
<dbReference type="InterPro" id="IPR007652">
    <property type="entry name" value="A1-4-GlycosylTfrase_dom"/>
</dbReference>
<feature type="domain" description="Alpha 1,4-glycosyltransferase" evidence="2">
    <location>
        <begin position="330"/>
        <end position="454"/>
    </location>
</feature>
<protein>
    <recommendedName>
        <fullName evidence="2">Alpha 1,4-glycosyltransferase domain-containing protein</fullName>
    </recommendedName>
</protein>
<organism evidence="3 4">
    <name type="scientific">Erythroxylum novogranatense</name>
    <dbReference type="NCBI Taxonomy" id="1862640"/>
    <lineage>
        <taxon>Eukaryota</taxon>
        <taxon>Viridiplantae</taxon>
        <taxon>Streptophyta</taxon>
        <taxon>Embryophyta</taxon>
        <taxon>Tracheophyta</taxon>
        <taxon>Spermatophyta</taxon>
        <taxon>Magnoliopsida</taxon>
        <taxon>eudicotyledons</taxon>
        <taxon>Gunneridae</taxon>
        <taxon>Pentapetalae</taxon>
        <taxon>rosids</taxon>
        <taxon>fabids</taxon>
        <taxon>Malpighiales</taxon>
        <taxon>Erythroxylaceae</taxon>
        <taxon>Erythroxylum</taxon>
    </lineage>
</organism>
<dbReference type="InterPro" id="IPR044789">
    <property type="entry name" value="Put_A1-4-GlycosylTfrase_plant"/>
</dbReference>
<keyword evidence="1" id="KW-0812">Transmembrane</keyword>
<dbReference type="Proteomes" id="UP001159364">
    <property type="component" value="Linkage Group LG06"/>
</dbReference>
<dbReference type="Gene3D" id="3.90.550.20">
    <property type="match status" value="1"/>
</dbReference>
<dbReference type="EMBL" id="JAIWQS010000006">
    <property type="protein sequence ID" value="KAJ8761637.1"/>
    <property type="molecule type" value="Genomic_DNA"/>
</dbReference>
<evidence type="ECO:0000313" key="4">
    <source>
        <dbReference type="Proteomes" id="UP001159364"/>
    </source>
</evidence>
<dbReference type="AlphaFoldDB" id="A0AAV8T4E4"/>